<evidence type="ECO:0000256" key="2">
    <source>
        <dbReference type="ARBA" id="ARBA00023150"/>
    </source>
</evidence>
<reference evidence="3" key="1">
    <citation type="journal article" date="2014" name="Front. Microbiol.">
        <title>High frequency of phylogenetically diverse reductive dehalogenase-homologous genes in deep subseafloor sedimentary metagenomes.</title>
        <authorList>
            <person name="Kawai M."/>
            <person name="Futagami T."/>
            <person name="Toyoda A."/>
            <person name="Takaki Y."/>
            <person name="Nishi S."/>
            <person name="Hori S."/>
            <person name="Arai W."/>
            <person name="Tsubouchi T."/>
            <person name="Morono Y."/>
            <person name="Uchiyama I."/>
            <person name="Ito T."/>
            <person name="Fujiyama A."/>
            <person name="Inagaki F."/>
            <person name="Takami H."/>
        </authorList>
    </citation>
    <scope>NUCLEOTIDE SEQUENCE</scope>
    <source>
        <strain evidence="3">Expedition CK06-06</strain>
    </source>
</reference>
<sequence length="189" mass="21028">LGDELKEAIIEEHPEKSGLERDYHQDFSLDSTGYNFGVEIRLYPAGREGSFSLGLSLEKTEMRLDLEGSATDEFSDGSYFEGLGTGELLIDLISYHLSFRWDIKPSARFHPYFGLGFGELMRQESFKITPMAILSRATAGTRGKSLIINLPGSLKAVKECLEIILSLIPHALDMIKGKGHEKCAVLQRS</sequence>
<dbReference type="PANTHER" id="PTHR43764:SF1">
    <property type="entry name" value="MOLYBDOPTERIN MOLYBDOTRANSFERASE"/>
    <property type="match status" value="1"/>
</dbReference>
<protein>
    <submittedName>
        <fullName evidence="3">Uncharacterized protein</fullName>
    </submittedName>
</protein>
<dbReference type="SUPFAM" id="SSF53218">
    <property type="entry name" value="Molybdenum cofactor biosynthesis proteins"/>
    <property type="match status" value="1"/>
</dbReference>
<comment type="caution">
    <text evidence="3">The sequence shown here is derived from an EMBL/GenBank/DDBJ whole genome shotgun (WGS) entry which is preliminary data.</text>
</comment>
<proteinExistence type="predicted"/>
<comment type="pathway">
    <text evidence="1">Cofactor biosynthesis; molybdopterin biosynthesis.</text>
</comment>
<keyword evidence="2" id="KW-0501">Molybdenum cofactor biosynthesis</keyword>
<accession>X1F161</accession>
<dbReference type="AlphaFoldDB" id="X1F161"/>
<dbReference type="GO" id="GO:0006777">
    <property type="term" value="P:Mo-molybdopterin cofactor biosynthetic process"/>
    <property type="evidence" value="ECO:0007669"/>
    <property type="project" value="UniProtKB-KW"/>
</dbReference>
<name>X1F161_9ZZZZ</name>
<dbReference type="EMBL" id="BARU01000055">
    <property type="protein sequence ID" value="GAH26315.1"/>
    <property type="molecule type" value="Genomic_DNA"/>
</dbReference>
<organism evidence="3">
    <name type="scientific">marine sediment metagenome</name>
    <dbReference type="NCBI Taxonomy" id="412755"/>
    <lineage>
        <taxon>unclassified sequences</taxon>
        <taxon>metagenomes</taxon>
        <taxon>ecological metagenomes</taxon>
    </lineage>
</organism>
<dbReference type="Gene3D" id="3.40.980.10">
    <property type="entry name" value="MoaB/Mog-like domain"/>
    <property type="match status" value="1"/>
</dbReference>
<evidence type="ECO:0000256" key="1">
    <source>
        <dbReference type="ARBA" id="ARBA00005046"/>
    </source>
</evidence>
<dbReference type="PANTHER" id="PTHR43764">
    <property type="entry name" value="MOLYBDENUM COFACTOR BIOSYNTHESIS"/>
    <property type="match status" value="1"/>
</dbReference>
<feature type="non-terminal residue" evidence="3">
    <location>
        <position position="1"/>
    </location>
</feature>
<gene>
    <name evidence="3" type="ORF">S03H2_00356</name>
</gene>
<dbReference type="InterPro" id="IPR036425">
    <property type="entry name" value="MoaB/Mog-like_dom_sf"/>
</dbReference>
<dbReference type="InterPro" id="IPR051920">
    <property type="entry name" value="MPT_Adenylyltrnsfr/MoaC-Rel"/>
</dbReference>
<evidence type="ECO:0000313" key="3">
    <source>
        <dbReference type="EMBL" id="GAH26315.1"/>
    </source>
</evidence>